<dbReference type="EMBL" id="CP024309">
    <property type="protein sequence ID" value="AUX79160.1"/>
    <property type="molecule type" value="Genomic_DNA"/>
</dbReference>
<proteinExistence type="predicted"/>
<dbReference type="InterPro" id="IPR052345">
    <property type="entry name" value="Rad_response_metalloprotease"/>
</dbReference>
<dbReference type="AlphaFoldDB" id="A0A2L0HCD6"/>
<organism evidence="2 3">
    <name type="scientific">Rhizobium fredii</name>
    <name type="common">Sinorhizobium fredii</name>
    <dbReference type="NCBI Taxonomy" id="380"/>
    <lineage>
        <taxon>Bacteria</taxon>
        <taxon>Pseudomonadati</taxon>
        <taxon>Pseudomonadota</taxon>
        <taxon>Alphaproteobacteria</taxon>
        <taxon>Hyphomicrobiales</taxon>
        <taxon>Rhizobiaceae</taxon>
        <taxon>Sinorhizobium/Ensifer group</taxon>
        <taxon>Sinorhizobium</taxon>
    </lineage>
</organism>
<evidence type="ECO:0000259" key="1">
    <source>
        <dbReference type="Pfam" id="PF06114"/>
    </source>
</evidence>
<dbReference type="InterPro" id="IPR010359">
    <property type="entry name" value="IrrE_HExxH"/>
</dbReference>
<evidence type="ECO:0000313" key="3">
    <source>
        <dbReference type="Proteomes" id="UP000239340"/>
    </source>
</evidence>
<dbReference type="PANTHER" id="PTHR43236:SF2">
    <property type="entry name" value="BLL0069 PROTEIN"/>
    <property type="match status" value="1"/>
</dbReference>
<dbReference type="Pfam" id="PF06114">
    <property type="entry name" value="Peptidase_M78"/>
    <property type="match status" value="1"/>
</dbReference>
<dbReference type="Proteomes" id="UP000239340">
    <property type="component" value="Plasmid pSfreNXT3b"/>
</dbReference>
<name>A0A2L0HCD6_RHIFR</name>
<accession>A0A2L0HCD6</accession>
<dbReference type="PANTHER" id="PTHR43236">
    <property type="entry name" value="ANTITOXIN HIGA1"/>
    <property type="match status" value="1"/>
</dbReference>
<feature type="domain" description="IrrE N-terminal-like" evidence="1">
    <location>
        <begin position="164"/>
        <end position="230"/>
    </location>
</feature>
<gene>
    <name evidence="2" type="ORF">NXT3_PB00509</name>
</gene>
<evidence type="ECO:0000313" key="2">
    <source>
        <dbReference type="EMBL" id="AUX79160.1"/>
    </source>
</evidence>
<protein>
    <recommendedName>
        <fullName evidence="1">IrrE N-terminal-like domain-containing protein</fullName>
    </recommendedName>
</protein>
<reference evidence="2 3" key="1">
    <citation type="submission" date="2017-10" db="EMBL/GenBank/DDBJ databases">
        <title>Analysis of the genome sequences of Rhizobium populations associated to common bean (phaseolus vulgaris).</title>
        <authorList>
            <person name="Bustos P."/>
            <person name="Santamaria R.I."/>
            <person name="Miranda-Sanchez F."/>
            <person name="Perez-Carrascal O."/>
            <person name="Juarez S."/>
            <person name="Lozano L."/>
            <person name="Martinez-Flores I."/>
            <person name="Vinuesa P."/>
            <person name="Martinez-Romero E."/>
            <person name="Cevallos M.A."/>
            <person name="Romero D."/>
            <person name="Davila G."/>
            <person name="Gonzalez V."/>
        </authorList>
    </citation>
    <scope>NUCLEOTIDE SEQUENCE [LARGE SCALE GENOMIC DNA]</scope>
    <source>
        <strain evidence="2 3">NXT3</strain>
        <plasmid evidence="3">Plasmid psfrenxt3b</plasmid>
    </source>
</reference>
<dbReference type="Gene3D" id="1.10.10.2910">
    <property type="match status" value="1"/>
</dbReference>
<geneLocation type="plasmid" evidence="3">
    <name>psfrenxt3b</name>
</geneLocation>
<sequence length="330" mass="36196">MTTEAQKLRQQLRRSGLSEKAIDAAWPAWWSDELEASPSSRAELRFTLARKLGLSPKPLLGERVEFIWRDRARFKHLAAGDDVRQDAITSFGVSVGKLLIKATPAVEFPPVRADELRDAVLSQAPFVDLRSLVTVCWGLGIPVIHLRVFPLDRKSMHAMVVEDQGRYAVLLGRDSQYPAPIAFTLAHELGHVMLGHLRGTSAIVDLEESEYDVPGDPQEDEADTFAISLLTGSANPEITTNVDNFGPKALAQAVLDAGPRHGIEPGTLALCLAHRTQKWPAAMAALQHIYTTGKPVWQEVNGIANSQLKWTELSDDSASFLENVMLGPNA</sequence>
<dbReference type="RefSeq" id="WP_234828185.1">
    <property type="nucleotide sequence ID" value="NZ_CP024309.1"/>
</dbReference>
<keyword evidence="2" id="KW-0614">Plasmid</keyword>